<name>A0A2G2YF99_CAPAN</name>
<sequence length="367" mass="42972">MVRNIFPTPIEKSRLDLNGLFEDVVDNDESIGVDAPLIDNDFTTPPLVPSKRKSKADRIPHLKREVESLKKCMMESDFKIFNIIEVLIKKVDKHNALEHQDEEYRCRGLNIDHDNEYHDNNVNHDQNVTIHLDNIQTMNEDPTNRANDNSDSVNEGASMKSVVYRFHPFGSFNMDDNCNKGMDEFREWMDEGRRARNKKYPYAKKDNILNSLFEFRKMTISKKDWFHKLAYGGQALEKLLRKKEMFDDVPVKLTKNDGLFDLNIKTLYKNFIENNGDSDVVKMKHDISKYILGEWLLCGSPWHTVDHLLFPLYVDGQWIMARLTIKERSLFVYDLIGDAAFRANVRSVIDAYKFIIPLFLSKLNFFF</sequence>
<reference evidence="1 2" key="2">
    <citation type="journal article" date="2017" name="Genome Biol.">
        <title>New reference genome sequences of hot pepper reveal the massive evolution of plant disease-resistance genes by retroduplication.</title>
        <authorList>
            <person name="Kim S."/>
            <person name="Park J."/>
            <person name="Yeom S.I."/>
            <person name="Kim Y.M."/>
            <person name="Seo E."/>
            <person name="Kim K.T."/>
            <person name="Kim M.S."/>
            <person name="Lee J.M."/>
            <person name="Cheong K."/>
            <person name="Shin H.S."/>
            <person name="Kim S.B."/>
            <person name="Han K."/>
            <person name="Lee J."/>
            <person name="Park M."/>
            <person name="Lee H.A."/>
            <person name="Lee H.Y."/>
            <person name="Lee Y."/>
            <person name="Oh S."/>
            <person name="Lee J.H."/>
            <person name="Choi E."/>
            <person name="Choi E."/>
            <person name="Lee S.E."/>
            <person name="Jeon J."/>
            <person name="Kim H."/>
            <person name="Choi G."/>
            <person name="Song H."/>
            <person name="Lee J."/>
            <person name="Lee S.C."/>
            <person name="Kwon J.K."/>
            <person name="Lee H.Y."/>
            <person name="Koo N."/>
            <person name="Hong Y."/>
            <person name="Kim R.W."/>
            <person name="Kang W.H."/>
            <person name="Huh J.H."/>
            <person name="Kang B.C."/>
            <person name="Yang T.J."/>
            <person name="Lee Y.H."/>
            <person name="Bennetzen J.L."/>
            <person name="Choi D."/>
        </authorList>
    </citation>
    <scope>NUCLEOTIDE SEQUENCE [LARGE SCALE GENOMIC DNA]</scope>
    <source>
        <strain evidence="2">cv. CM334</strain>
    </source>
</reference>
<protein>
    <recommendedName>
        <fullName evidence="3">Ubiquitin-like protease family profile domain-containing protein</fullName>
    </recommendedName>
</protein>
<dbReference type="EMBL" id="AYRZ02000011">
    <property type="protein sequence ID" value="PHT68400.1"/>
    <property type="molecule type" value="Genomic_DNA"/>
</dbReference>
<accession>A0A2G2YF99</accession>
<evidence type="ECO:0000313" key="2">
    <source>
        <dbReference type="Proteomes" id="UP000222542"/>
    </source>
</evidence>
<comment type="caution">
    <text evidence="1">The sequence shown here is derived from an EMBL/GenBank/DDBJ whole genome shotgun (WGS) entry which is preliminary data.</text>
</comment>
<keyword evidence="2" id="KW-1185">Reference proteome</keyword>
<evidence type="ECO:0008006" key="3">
    <source>
        <dbReference type="Google" id="ProtNLM"/>
    </source>
</evidence>
<dbReference type="AlphaFoldDB" id="A0A2G2YF99"/>
<dbReference type="Proteomes" id="UP000222542">
    <property type="component" value="Unassembled WGS sequence"/>
</dbReference>
<evidence type="ECO:0000313" key="1">
    <source>
        <dbReference type="EMBL" id="PHT68400.1"/>
    </source>
</evidence>
<dbReference type="Gramene" id="PHT68400">
    <property type="protein sequence ID" value="PHT68400"/>
    <property type="gene ID" value="T459_27887"/>
</dbReference>
<organism evidence="1 2">
    <name type="scientific">Capsicum annuum</name>
    <name type="common">Capsicum pepper</name>
    <dbReference type="NCBI Taxonomy" id="4072"/>
    <lineage>
        <taxon>Eukaryota</taxon>
        <taxon>Viridiplantae</taxon>
        <taxon>Streptophyta</taxon>
        <taxon>Embryophyta</taxon>
        <taxon>Tracheophyta</taxon>
        <taxon>Spermatophyta</taxon>
        <taxon>Magnoliopsida</taxon>
        <taxon>eudicotyledons</taxon>
        <taxon>Gunneridae</taxon>
        <taxon>Pentapetalae</taxon>
        <taxon>asterids</taxon>
        <taxon>lamiids</taxon>
        <taxon>Solanales</taxon>
        <taxon>Solanaceae</taxon>
        <taxon>Solanoideae</taxon>
        <taxon>Capsiceae</taxon>
        <taxon>Capsicum</taxon>
    </lineage>
</organism>
<proteinExistence type="predicted"/>
<gene>
    <name evidence="1" type="ORF">T459_27887</name>
</gene>
<reference evidence="1 2" key="1">
    <citation type="journal article" date="2014" name="Nat. Genet.">
        <title>Genome sequence of the hot pepper provides insights into the evolution of pungency in Capsicum species.</title>
        <authorList>
            <person name="Kim S."/>
            <person name="Park M."/>
            <person name="Yeom S.I."/>
            <person name="Kim Y.M."/>
            <person name="Lee J.M."/>
            <person name="Lee H.A."/>
            <person name="Seo E."/>
            <person name="Choi J."/>
            <person name="Cheong K."/>
            <person name="Kim K.T."/>
            <person name="Jung K."/>
            <person name="Lee G.W."/>
            <person name="Oh S.K."/>
            <person name="Bae C."/>
            <person name="Kim S.B."/>
            <person name="Lee H.Y."/>
            <person name="Kim S.Y."/>
            <person name="Kim M.S."/>
            <person name="Kang B.C."/>
            <person name="Jo Y.D."/>
            <person name="Yang H.B."/>
            <person name="Jeong H.J."/>
            <person name="Kang W.H."/>
            <person name="Kwon J.K."/>
            <person name="Shin C."/>
            <person name="Lim J.Y."/>
            <person name="Park J.H."/>
            <person name="Huh J.H."/>
            <person name="Kim J.S."/>
            <person name="Kim B.D."/>
            <person name="Cohen O."/>
            <person name="Paran I."/>
            <person name="Suh M.C."/>
            <person name="Lee S.B."/>
            <person name="Kim Y.K."/>
            <person name="Shin Y."/>
            <person name="Noh S.J."/>
            <person name="Park J."/>
            <person name="Seo Y.S."/>
            <person name="Kwon S.Y."/>
            <person name="Kim H.A."/>
            <person name="Park J.M."/>
            <person name="Kim H.J."/>
            <person name="Choi S.B."/>
            <person name="Bosland P.W."/>
            <person name="Reeves G."/>
            <person name="Jo S.H."/>
            <person name="Lee B.W."/>
            <person name="Cho H.T."/>
            <person name="Choi H.S."/>
            <person name="Lee M.S."/>
            <person name="Yu Y."/>
            <person name="Do Choi Y."/>
            <person name="Park B.S."/>
            <person name="van Deynze A."/>
            <person name="Ashrafi H."/>
            <person name="Hill T."/>
            <person name="Kim W.T."/>
            <person name="Pai H.S."/>
            <person name="Ahn H.K."/>
            <person name="Yeam I."/>
            <person name="Giovannoni J.J."/>
            <person name="Rose J.K."/>
            <person name="Sorensen I."/>
            <person name="Lee S.J."/>
            <person name="Kim R.W."/>
            <person name="Choi I.Y."/>
            <person name="Choi B.S."/>
            <person name="Lim J.S."/>
            <person name="Lee Y.H."/>
            <person name="Choi D."/>
        </authorList>
    </citation>
    <scope>NUCLEOTIDE SEQUENCE [LARGE SCALE GENOMIC DNA]</scope>
    <source>
        <strain evidence="2">cv. CM334</strain>
    </source>
</reference>